<dbReference type="STRING" id="74557.A0A1V9ZYI4"/>
<accession>A0A1V9ZYI4</accession>
<dbReference type="GO" id="GO:0016787">
    <property type="term" value="F:hydrolase activity"/>
    <property type="evidence" value="ECO:0007669"/>
    <property type="project" value="UniProtKB-KW"/>
</dbReference>
<evidence type="ECO:0000313" key="2">
    <source>
        <dbReference type="Proteomes" id="UP000243217"/>
    </source>
</evidence>
<dbReference type="PANTHER" id="PTHR11014:SF63">
    <property type="entry name" value="METALLOPEPTIDASE, PUTATIVE (AFU_ORTHOLOGUE AFUA_6G09600)-RELATED"/>
    <property type="match status" value="1"/>
</dbReference>
<proteinExistence type="predicted"/>
<dbReference type="Gene3D" id="3.40.630.10">
    <property type="entry name" value="Zn peptidases"/>
    <property type="match status" value="1"/>
</dbReference>
<protein>
    <submittedName>
        <fullName evidence="1">Amidohydrolase family protein</fullName>
    </submittedName>
</protein>
<dbReference type="Proteomes" id="UP000243217">
    <property type="component" value="Unassembled WGS sequence"/>
</dbReference>
<dbReference type="InterPro" id="IPR036264">
    <property type="entry name" value="Bact_exopeptidase_dim_dom"/>
</dbReference>
<dbReference type="SUPFAM" id="SSF55031">
    <property type="entry name" value="Bacterial exopeptidase dimerisation domain"/>
    <property type="match status" value="1"/>
</dbReference>
<dbReference type="SUPFAM" id="SSF53187">
    <property type="entry name" value="Zn-dependent exopeptidases"/>
    <property type="match status" value="1"/>
</dbReference>
<dbReference type="EMBL" id="JNBS01001009">
    <property type="protein sequence ID" value="OQS03068.1"/>
    <property type="molecule type" value="Genomic_DNA"/>
</dbReference>
<dbReference type="OrthoDB" id="6119954at2759"/>
<sequence length="191" mass="20459">MTEHNPHLEYQSVNVGAAHMCGHDGYMTSLVGFGILMQQAHHLLPPHTCVRSVFQPAEEGGFGAVEMIKGGCLDGVDEIYGYHNGPFPLVRFSILLQGPGGHGSAPHKPKIPFRNVSAQESAVISITQVHGGKADNVIPSQVKLSGTIRDMNPDVFSVIEVRLNRIVEHTAAAFGVNGTLNIVDGYPVTKS</sequence>
<keyword evidence="2" id="KW-1185">Reference proteome</keyword>
<reference evidence="1 2" key="1">
    <citation type="journal article" date="2014" name="Genome Biol. Evol.">
        <title>The secreted proteins of Achlya hypogyna and Thraustotheca clavata identify the ancestral oomycete secretome and reveal gene acquisitions by horizontal gene transfer.</title>
        <authorList>
            <person name="Misner I."/>
            <person name="Blouin N."/>
            <person name="Leonard G."/>
            <person name="Richards T.A."/>
            <person name="Lane C.E."/>
        </authorList>
    </citation>
    <scope>NUCLEOTIDE SEQUENCE [LARGE SCALE GENOMIC DNA]</scope>
    <source>
        <strain evidence="1 2">ATCC 34112</strain>
    </source>
</reference>
<gene>
    <name evidence="1" type="ORF">THRCLA_04614</name>
</gene>
<dbReference type="Gene3D" id="3.30.70.360">
    <property type="match status" value="1"/>
</dbReference>
<dbReference type="PANTHER" id="PTHR11014">
    <property type="entry name" value="PEPTIDASE M20 FAMILY MEMBER"/>
    <property type="match status" value="1"/>
</dbReference>
<organism evidence="1 2">
    <name type="scientific">Thraustotheca clavata</name>
    <dbReference type="NCBI Taxonomy" id="74557"/>
    <lineage>
        <taxon>Eukaryota</taxon>
        <taxon>Sar</taxon>
        <taxon>Stramenopiles</taxon>
        <taxon>Oomycota</taxon>
        <taxon>Saprolegniomycetes</taxon>
        <taxon>Saprolegniales</taxon>
        <taxon>Achlyaceae</taxon>
        <taxon>Thraustotheca</taxon>
    </lineage>
</organism>
<keyword evidence="1" id="KW-0378">Hydrolase</keyword>
<name>A0A1V9ZYI4_9STRA</name>
<dbReference type="Pfam" id="PF01546">
    <property type="entry name" value="Peptidase_M20"/>
    <property type="match status" value="1"/>
</dbReference>
<comment type="caution">
    <text evidence="1">The sequence shown here is derived from an EMBL/GenBank/DDBJ whole genome shotgun (WGS) entry which is preliminary data.</text>
</comment>
<dbReference type="InterPro" id="IPR017439">
    <property type="entry name" value="Amidohydrolase"/>
</dbReference>
<dbReference type="AlphaFoldDB" id="A0A1V9ZYI4"/>
<evidence type="ECO:0000313" key="1">
    <source>
        <dbReference type="EMBL" id="OQS03068.1"/>
    </source>
</evidence>
<dbReference type="InterPro" id="IPR002933">
    <property type="entry name" value="Peptidase_M20"/>
</dbReference>